<dbReference type="HOGENOM" id="CLU_873242_0_0_2"/>
<dbReference type="RefSeq" id="WP_013467815.1">
    <property type="nucleotide sequence ID" value="NC_014804.1"/>
</dbReference>
<accession>F0LIR5</accession>
<dbReference type="eggNOG" id="arCOG04609">
    <property type="taxonomic scope" value="Archaea"/>
</dbReference>
<keyword evidence="1" id="KW-0175">Coiled coil</keyword>
<feature type="domain" description="DUF4349" evidence="3">
    <location>
        <begin position="99"/>
        <end position="293"/>
    </location>
</feature>
<evidence type="ECO:0000256" key="1">
    <source>
        <dbReference type="SAM" id="Coils"/>
    </source>
</evidence>
<gene>
    <name evidence="4" type="ordered locus">TERMP_01542</name>
</gene>
<protein>
    <recommendedName>
        <fullName evidence="3">DUF4349 domain-containing protein</fullName>
    </recommendedName>
</protein>
<dbReference type="AlphaFoldDB" id="F0LIR5"/>
<keyword evidence="2" id="KW-1133">Transmembrane helix</keyword>
<dbReference type="PATRIC" id="fig|391623.17.peg.1542"/>
<keyword evidence="2" id="KW-0472">Membrane</keyword>
<evidence type="ECO:0000313" key="4">
    <source>
        <dbReference type="EMBL" id="ADT84517.1"/>
    </source>
</evidence>
<keyword evidence="5" id="KW-1185">Reference proteome</keyword>
<dbReference type="EMBL" id="CP002372">
    <property type="protein sequence ID" value="ADT84517.1"/>
    <property type="molecule type" value="Genomic_DNA"/>
</dbReference>
<organism evidence="4 5">
    <name type="scientific">Thermococcus barophilus (strain DSM 11836 / MP)</name>
    <dbReference type="NCBI Taxonomy" id="391623"/>
    <lineage>
        <taxon>Archaea</taxon>
        <taxon>Methanobacteriati</taxon>
        <taxon>Methanobacteriota</taxon>
        <taxon>Thermococci</taxon>
        <taxon>Thermococcales</taxon>
        <taxon>Thermococcaceae</taxon>
        <taxon>Thermococcus</taxon>
    </lineage>
</organism>
<proteinExistence type="predicted"/>
<dbReference type="GeneID" id="10041858"/>
<dbReference type="Proteomes" id="UP000007478">
    <property type="component" value="Chromosome"/>
</dbReference>
<evidence type="ECO:0000259" key="3">
    <source>
        <dbReference type="Pfam" id="PF14257"/>
    </source>
</evidence>
<feature type="coiled-coil region" evidence="1">
    <location>
        <begin position="171"/>
        <end position="198"/>
    </location>
</feature>
<evidence type="ECO:0000256" key="2">
    <source>
        <dbReference type="SAM" id="Phobius"/>
    </source>
</evidence>
<dbReference type="InterPro" id="IPR025645">
    <property type="entry name" value="DUF4349"/>
</dbReference>
<evidence type="ECO:0000313" key="5">
    <source>
        <dbReference type="Proteomes" id="UP000007478"/>
    </source>
</evidence>
<dbReference type="KEGG" id="tba:TERMP_01542"/>
<keyword evidence="2" id="KW-0812">Transmembrane</keyword>
<sequence>MHKRNIGIVLLVVVIIVAGFVVSKVFQSGASLKVGNEPEYQPPLYEEKGWDIEAKRVTSTQTMAYAPTYTKPTATQASVGVTNNEKPKEVIQRLKKDYYVIIQDENPEKVTEEIKAEVYSLGGYIISERLTRGQDRTVYYLEFRVPNTAKNENKVGTLLQRYNVKSLRLDTQDVTSKYNQILAEIESLEAEKKKLLEFYNLSKDVDDLLRIEYRISEINSRLNYLYLQKDYYEKVTDYITYHITIESKEKPVFEIDLDFRKTIYQAVAILIMIIRGILALLIIISPFAVLYLVGRRLYKKYGIRASEGVGKD</sequence>
<dbReference type="Pfam" id="PF14257">
    <property type="entry name" value="DUF4349"/>
    <property type="match status" value="1"/>
</dbReference>
<name>F0LIR5_THEBM</name>
<reference evidence="4 5" key="1">
    <citation type="journal article" date="2011" name="J. Bacteriol.">
        <title>Complete genome sequence of the hyperthermophilic, piezophilic, heterotrophic, and carboxydotrophic archaeon Thermococcus barophilus MP.</title>
        <authorList>
            <person name="Vannier P."/>
            <person name="Marteinsson V.T."/>
            <person name="Fridjonsson O.H."/>
            <person name="Oger P."/>
            <person name="Jebbar M."/>
        </authorList>
    </citation>
    <scope>NUCLEOTIDE SEQUENCE [LARGE SCALE GENOMIC DNA]</scope>
    <source>
        <strain evidence="5">DSM 11836 / MP</strain>
    </source>
</reference>
<feature type="transmembrane region" description="Helical" evidence="2">
    <location>
        <begin position="267"/>
        <end position="294"/>
    </location>
</feature>